<reference evidence="2" key="1">
    <citation type="submission" date="2013-01" db="EMBL/GenBank/DDBJ databases">
        <title>Draft Genome Sequence of a Mulberry Tree, Morus notabilis C.K. Schneid.</title>
        <authorList>
            <person name="He N."/>
            <person name="Zhao S."/>
        </authorList>
    </citation>
    <scope>NUCLEOTIDE SEQUENCE</scope>
</reference>
<organism evidence="1 2">
    <name type="scientific">Morus notabilis</name>
    <dbReference type="NCBI Taxonomy" id="981085"/>
    <lineage>
        <taxon>Eukaryota</taxon>
        <taxon>Viridiplantae</taxon>
        <taxon>Streptophyta</taxon>
        <taxon>Embryophyta</taxon>
        <taxon>Tracheophyta</taxon>
        <taxon>Spermatophyta</taxon>
        <taxon>Magnoliopsida</taxon>
        <taxon>eudicotyledons</taxon>
        <taxon>Gunneridae</taxon>
        <taxon>Pentapetalae</taxon>
        <taxon>rosids</taxon>
        <taxon>fabids</taxon>
        <taxon>Rosales</taxon>
        <taxon>Moraceae</taxon>
        <taxon>Moreae</taxon>
        <taxon>Morus</taxon>
    </lineage>
</organism>
<evidence type="ECO:0000313" key="2">
    <source>
        <dbReference type="Proteomes" id="UP000030645"/>
    </source>
</evidence>
<dbReference type="EMBL" id="KE346002">
    <property type="protein sequence ID" value="EXC23684.1"/>
    <property type="molecule type" value="Genomic_DNA"/>
</dbReference>
<sequence length="129" mass="14609">MAFINACSWCVVACVSGCRRSASLRLMMIGGGVVDDFSGWMRRFGGGFFTEGSVWSSNFVSSIFLGSILRNDPSRLACVYSDVLMWRLEYKNISFTVWDVGVRTRYEVLKLVSTSSITHNIMFLFYPRI</sequence>
<accession>W9SAY9</accession>
<gene>
    <name evidence="1" type="ORF">L484_015594</name>
</gene>
<protein>
    <submittedName>
        <fullName evidence="1">Uncharacterized protein</fullName>
    </submittedName>
</protein>
<dbReference type="AlphaFoldDB" id="W9SAY9"/>
<proteinExistence type="predicted"/>
<name>W9SAY9_9ROSA</name>
<dbReference type="Proteomes" id="UP000030645">
    <property type="component" value="Unassembled WGS sequence"/>
</dbReference>
<keyword evidence="2" id="KW-1185">Reference proteome</keyword>
<evidence type="ECO:0000313" key="1">
    <source>
        <dbReference type="EMBL" id="EXC23684.1"/>
    </source>
</evidence>